<dbReference type="GO" id="GO:0008201">
    <property type="term" value="F:heparin binding"/>
    <property type="evidence" value="ECO:0007669"/>
    <property type="project" value="TreeGrafter"/>
</dbReference>
<dbReference type="PROSITE" id="PS50026">
    <property type="entry name" value="EGF_3"/>
    <property type="match status" value="5"/>
</dbReference>
<sequence>INECVPVSPCHSNGACNNTEGSYICTCDSGYSGDGFTCNDINECLPASPCHVAATCNNTEGSYNCSCDSGYSGDGVTCNDINECLPVSPCHSNGACSNTEGTYNCVCNSGYSGDGFTCELVDNDVCSQTPQKCGEGQTCQNSLGTYSCICNSPGTLYVNGSCEAILTLEGGLVVQNRVYKATYNDSTSPEFMQFAEEVEAPLETLINQTKFASDSKGVRVTSLYNGSVGVVYLALFDPSTAGLTSSSLGSELEAQLNTTNNEKFLGALQLKKSDSGNAFAFTDYDECNPAESIHIPDCGPNATCTNVLSTYNCTCLEGYIREGTTCVGAPTELVQGCIKKRHTHTHPDTPTDKTHNNKILVRS</sequence>
<proteinExistence type="predicted"/>
<dbReference type="PANTHER" id="PTHR24042">
    <property type="entry name" value="NEL HOMOLOG"/>
    <property type="match status" value="1"/>
</dbReference>
<evidence type="ECO:0000256" key="2">
    <source>
        <dbReference type="ARBA" id="ARBA00022729"/>
    </source>
</evidence>
<dbReference type="InterPro" id="IPR009030">
    <property type="entry name" value="Growth_fac_rcpt_cys_sf"/>
</dbReference>
<feature type="non-terminal residue" evidence="8">
    <location>
        <position position="363"/>
    </location>
</feature>
<name>A0A7D9IB90_PARCT</name>
<dbReference type="InterPro" id="IPR036364">
    <property type="entry name" value="SEA_dom_sf"/>
</dbReference>
<dbReference type="PROSITE" id="PS01186">
    <property type="entry name" value="EGF_2"/>
    <property type="match status" value="3"/>
</dbReference>
<dbReference type="Pfam" id="PF07645">
    <property type="entry name" value="EGF_CA"/>
    <property type="match status" value="1"/>
</dbReference>
<feature type="non-terminal residue" evidence="8">
    <location>
        <position position="1"/>
    </location>
</feature>
<dbReference type="EMBL" id="CACRXK020005000">
    <property type="protein sequence ID" value="CAB4004793.1"/>
    <property type="molecule type" value="Genomic_DNA"/>
</dbReference>
<keyword evidence="1 6" id="KW-0245">EGF-like domain</keyword>
<dbReference type="OrthoDB" id="5985519at2759"/>
<dbReference type="Pfam" id="PF12947">
    <property type="entry name" value="EGF_3"/>
    <property type="match status" value="4"/>
</dbReference>
<organism evidence="8 9">
    <name type="scientific">Paramuricea clavata</name>
    <name type="common">Red gorgonian</name>
    <name type="synonym">Violescent sea-whip</name>
    <dbReference type="NCBI Taxonomy" id="317549"/>
    <lineage>
        <taxon>Eukaryota</taxon>
        <taxon>Metazoa</taxon>
        <taxon>Cnidaria</taxon>
        <taxon>Anthozoa</taxon>
        <taxon>Octocorallia</taxon>
        <taxon>Malacalcyonacea</taxon>
        <taxon>Plexauridae</taxon>
        <taxon>Paramuricea</taxon>
    </lineage>
</organism>
<evidence type="ECO:0000313" key="9">
    <source>
        <dbReference type="Proteomes" id="UP001152795"/>
    </source>
</evidence>
<keyword evidence="5" id="KW-0325">Glycoprotein</keyword>
<dbReference type="InterPro" id="IPR024731">
    <property type="entry name" value="NELL2-like_EGF"/>
</dbReference>
<feature type="region of interest" description="Disordered" evidence="7">
    <location>
        <begin position="342"/>
        <end position="363"/>
    </location>
</feature>
<dbReference type="AlphaFoldDB" id="A0A7D9IB90"/>
<dbReference type="InterPro" id="IPR000082">
    <property type="entry name" value="SEA_dom"/>
</dbReference>
<accession>A0A7D9IB90</accession>
<gene>
    <name evidence="8" type="ORF">PACLA_8A034212</name>
</gene>
<dbReference type="InterPro" id="IPR051586">
    <property type="entry name" value="PKC-binding_NELL"/>
</dbReference>
<dbReference type="PROSITE" id="PS01187">
    <property type="entry name" value="EGF_CA"/>
    <property type="match status" value="2"/>
</dbReference>
<dbReference type="Pfam" id="PF01390">
    <property type="entry name" value="SEA"/>
    <property type="match status" value="1"/>
</dbReference>
<dbReference type="InterPro" id="IPR000152">
    <property type="entry name" value="EGF-type_Asp/Asn_hydroxyl_site"/>
</dbReference>
<keyword evidence="3" id="KW-0677">Repeat</keyword>
<dbReference type="Gene3D" id="2.10.25.10">
    <property type="entry name" value="Laminin"/>
    <property type="match status" value="4"/>
</dbReference>
<dbReference type="GO" id="GO:0005615">
    <property type="term" value="C:extracellular space"/>
    <property type="evidence" value="ECO:0007669"/>
    <property type="project" value="TreeGrafter"/>
</dbReference>
<dbReference type="GO" id="GO:0005509">
    <property type="term" value="F:calcium ion binding"/>
    <property type="evidence" value="ECO:0007669"/>
    <property type="project" value="InterPro"/>
</dbReference>
<evidence type="ECO:0000256" key="3">
    <source>
        <dbReference type="ARBA" id="ARBA00022737"/>
    </source>
</evidence>
<evidence type="ECO:0000256" key="5">
    <source>
        <dbReference type="ARBA" id="ARBA00023180"/>
    </source>
</evidence>
<dbReference type="SUPFAM" id="SSF82671">
    <property type="entry name" value="SEA domain"/>
    <property type="match status" value="1"/>
</dbReference>
<keyword evidence="9" id="KW-1185">Reference proteome</keyword>
<dbReference type="InterPro" id="IPR000742">
    <property type="entry name" value="EGF"/>
</dbReference>
<evidence type="ECO:0000256" key="7">
    <source>
        <dbReference type="SAM" id="MobiDB-lite"/>
    </source>
</evidence>
<keyword evidence="4" id="KW-1015">Disulfide bond</keyword>
<evidence type="ECO:0000313" key="8">
    <source>
        <dbReference type="EMBL" id="CAB4004793.1"/>
    </source>
</evidence>
<protein>
    <submittedName>
        <fullName evidence="8">C-binding -like isoform X1</fullName>
    </submittedName>
</protein>
<dbReference type="PROSITE" id="PS50024">
    <property type="entry name" value="SEA"/>
    <property type="match status" value="1"/>
</dbReference>
<comment type="caution">
    <text evidence="8">The sequence shown here is derived from an EMBL/GenBank/DDBJ whole genome shotgun (WGS) entry which is preliminary data.</text>
</comment>
<feature type="compositionally biased region" description="Basic and acidic residues" evidence="7">
    <location>
        <begin position="345"/>
        <end position="355"/>
    </location>
</feature>
<dbReference type="InterPro" id="IPR018097">
    <property type="entry name" value="EGF_Ca-bd_CS"/>
</dbReference>
<dbReference type="Proteomes" id="UP001152795">
    <property type="component" value="Unassembled WGS sequence"/>
</dbReference>
<dbReference type="PANTHER" id="PTHR24042:SF5">
    <property type="entry name" value="EGF-LIKE CALCIUM-BINDING DOMAIN-CONTAINING PROTEIN"/>
    <property type="match status" value="1"/>
</dbReference>
<dbReference type="PROSITE" id="PS00010">
    <property type="entry name" value="ASX_HYDROXYL"/>
    <property type="match status" value="5"/>
</dbReference>
<evidence type="ECO:0000256" key="4">
    <source>
        <dbReference type="ARBA" id="ARBA00023157"/>
    </source>
</evidence>
<dbReference type="Gene3D" id="3.30.70.960">
    <property type="entry name" value="SEA domain"/>
    <property type="match status" value="1"/>
</dbReference>
<reference evidence="8" key="1">
    <citation type="submission" date="2020-04" db="EMBL/GenBank/DDBJ databases">
        <authorList>
            <person name="Alioto T."/>
            <person name="Alioto T."/>
            <person name="Gomez Garrido J."/>
        </authorList>
    </citation>
    <scope>NUCLEOTIDE SEQUENCE</scope>
    <source>
        <strain evidence="8">A484AB</strain>
    </source>
</reference>
<dbReference type="SMART" id="SM00179">
    <property type="entry name" value="EGF_CA"/>
    <property type="match status" value="5"/>
</dbReference>
<dbReference type="SUPFAM" id="SSF57184">
    <property type="entry name" value="Growth factor receptor domain"/>
    <property type="match status" value="2"/>
</dbReference>
<evidence type="ECO:0000256" key="1">
    <source>
        <dbReference type="ARBA" id="ARBA00022536"/>
    </source>
</evidence>
<dbReference type="InterPro" id="IPR001881">
    <property type="entry name" value="EGF-like_Ca-bd_dom"/>
</dbReference>
<dbReference type="FunFam" id="2.10.25.10:FF:000038">
    <property type="entry name" value="Fibrillin 2"/>
    <property type="match status" value="3"/>
</dbReference>
<dbReference type="SMART" id="SM00181">
    <property type="entry name" value="EGF"/>
    <property type="match status" value="5"/>
</dbReference>
<dbReference type="InterPro" id="IPR049883">
    <property type="entry name" value="NOTCH1_EGF-like"/>
</dbReference>
<keyword evidence="2" id="KW-0732">Signal</keyword>
<comment type="caution">
    <text evidence="6">Lacks conserved residue(s) required for the propagation of feature annotation.</text>
</comment>
<evidence type="ECO:0000256" key="6">
    <source>
        <dbReference type="PROSITE-ProRule" id="PRU00076"/>
    </source>
</evidence>
<dbReference type="CDD" id="cd00054">
    <property type="entry name" value="EGF_CA"/>
    <property type="match status" value="3"/>
</dbReference>